<feature type="binding site" evidence="13">
    <location>
        <position position="27"/>
    </location>
    <ligand>
        <name>Zn(2+)</name>
        <dbReference type="ChEBI" id="CHEBI:29105"/>
    </ligand>
</feature>
<keyword evidence="5 13" id="KW-0436">Ligase</keyword>
<comment type="catalytic activity">
    <reaction evidence="12 13">
        <text>tRNA(Cys) + L-cysteine + ATP = L-cysteinyl-tRNA(Cys) + AMP + diphosphate</text>
        <dbReference type="Rhea" id="RHEA:17773"/>
        <dbReference type="Rhea" id="RHEA-COMP:9661"/>
        <dbReference type="Rhea" id="RHEA-COMP:9679"/>
        <dbReference type="ChEBI" id="CHEBI:30616"/>
        <dbReference type="ChEBI" id="CHEBI:33019"/>
        <dbReference type="ChEBI" id="CHEBI:35235"/>
        <dbReference type="ChEBI" id="CHEBI:78442"/>
        <dbReference type="ChEBI" id="CHEBI:78517"/>
        <dbReference type="ChEBI" id="CHEBI:456215"/>
        <dbReference type="EC" id="6.1.1.16"/>
    </reaction>
</comment>
<evidence type="ECO:0000259" key="14">
    <source>
        <dbReference type="SMART" id="SM00840"/>
    </source>
</evidence>
<dbReference type="PRINTS" id="PR00983">
    <property type="entry name" value="TRNASYNTHCYS"/>
</dbReference>
<comment type="subcellular location">
    <subcellularLocation>
        <location evidence="1 13">Cytoplasm</location>
    </subcellularLocation>
</comment>
<evidence type="ECO:0000256" key="9">
    <source>
        <dbReference type="ARBA" id="ARBA00022840"/>
    </source>
</evidence>
<evidence type="ECO:0000313" key="15">
    <source>
        <dbReference type="EMBL" id="QGZ91197.1"/>
    </source>
</evidence>
<dbReference type="RefSeq" id="WP_158201066.1">
    <property type="nucleotide sequence ID" value="NZ_CP046973.1"/>
</dbReference>
<dbReference type="FunFam" id="3.40.50.620:FF:000009">
    <property type="entry name" value="Cysteine--tRNA ligase"/>
    <property type="match status" value="1"/>
</dbReference>
<keyword evidence="9 13" id="KW-0067">ATP-binding</keyword>
<sequence length="479" mass="55232">MLIYNTQTRQKEPFSTLTPGQVKMYCCGVTVYDYCHLGHARSYIVWDVIRRYLTWRGYQVTYIQNFTDIDDKILTRAQREGVSMTEISQRYIQAYFEDARRLNIQEATNYPRVTEHISQIHQLIQELEKKGYTYNVNGDVYYKVNQFQDYGKLSGRHLEQMQMGASGRLSELDTDKKQHSSDFVLWKAAKADEPSWDSPWGSGRPGWHIECSAMVRSLLGETIDIHGGGGDLVFPHHENEIAQSEAVTGQLLARYWLHNGMVRVNGEKMAKSTGNFTTIRDLLNRPLDPMVLRLFVLQAHYRKPLDFTEAAIDSARNSWNTLQQGLLWGNSDQDELYLDISPFSDSISRFQAVMDDDFNTAAALAVIFELAKDVRREKINKQENLQKWQTLVYLAKILGLEANPEPENLSASLPETAIQDLIFQRNSARKAKNYPESDRLREQLKMMGVTLVDLPDGQTQWYPTEKKDNTPEIKDFFAK</sequence>
<dbReference type="PANTHER" id="PTHR10890:SF3">
    <property type="entry name" value="CYSTEINE--TRNA LIGASE, CYTOPLASMIC"/>
    <property type="match status" value="1"/>
</dbReference>
<dbReference type="SUPFAM" id="SSF47323">
    <property type="entry name" value="Anticodon-binding domain of a subclass of class I aminoacyl-tRNA synthetases"/>
    <property type="match status" value="1"/>
</dbReference>
<proteinExistence type="inferred from homology"/>
<feature type="binding site" evidence="13">
    <location>
        <position position="236"/>
    </location>
    <ligand>
        <name>Zn(2+)</name>
        <dbReference type="ChEBI" id="CHEBI:29105"/>
    </ligand>
</feature>
<evidence type="ECO:0000256" key="10">
    <source>
        <dbReference type="ARBA" id="ARBA00022917"/>
    </source>
</evidence>
<evidence type="ECO:0000256" key="3">
    <source>
        <dbReference type="ARBA" id="ARBA00011245"/>
    </source>
</evidence>
<accession>A0A857D6B5</accession>
<evidence type="ECO:0000256" key="5">
    <source>
        <dbReference type="ARBA" id="ARBA00022598"/>
    </source>
</evidence>
<keyword evidence="8 13" id="KW-0862">Zinc</keyword>
<dbReference type="SMART" id="SM00840">
    <property type="entry name" value="DALR_2"/>
    <property type="match status" value="1"/>
</dbReference>
<dbReference type="EC" id="6.1.1.16" evidence="13"/>
<evidence type="ECO:0000256" key="4">
    <source>
        <dbReference type="ARBA" id="ARBA00022490"/>
    </source>
</evidence>
<dbReference type="Proteomes" id="UP000438345">
    <property type="component" value="Chromosome"/>
</dbReference>
<evidence type="ECO:0000256" key="1">
    <source>
        <dbReference type="ARBA" id="ARBA00004496"/>
    </source>
</evidence>
<reference evidence="15 16" key="1">
    <citation type="submission" date="2019-12" db="EMBL/GenBank/DDBJ databases">
        <title>Complete genome sequence of Microcystis aeruginosa strain FD4.</title>
        <authorList>
            <person name="Urakawa H."/>
        </authorList>
    </citation>
    <scope>NUCLEOTIDE SEQUENCE [LARGE SCALE GENOMIC DNA]</scope>
    <source>
        <strain evidence="15 16">FD4</strain>
    </source>
</reference>
<evidence type="ECO:0000256" key="2">
    <source>
        <dbReference type="ARBA" id="ARBA00005594"/>
    </source>
</evidence>
<keyword evidence="7 13" id="KW-0547">Nucleotide-binding</keyword>
<dbReference type="HAMAP" id="MF_00041">
    <property type="entry name" value="Cys_tRNA_synth"/>
    <property type="match status" value="1"/>
</dbReference>
<dbReference type="EMBL" id="CP046973">
    <property type="protein sequence ID" value="QGZ91197.1"/>
    <property type="molecule type" value="Genomic_DNA"/>
</dbReference>
<dbReference type="NCBIfam" id="TIGR00435">
    <property type="entry name" value="cysS"/>
    <property type="match status" value="1"/>
</dbReference>
<dbReference type="Gene3D" id="3.40.50.620">
    <property type="entry name" value="HUPs"/>
    <property type="match status" value="1"/>
</dbReference>
<keyword evidence="11 13" id="KW-0030">Aminoacyl-tRNA synthetase</keyword>
<protein>
    <recommendedName>
        <fullName evidence="13">Cysteine--tRNA ligase</fullName>
        <ecNumber evidence="13">6.1.1.16</ecNumber>
    </recommendedName>
    <alternativeName>
        <fullName evidence="13">Cysteinyl-tRNA synthetase</fullName>
        <shortName evidence="13">CysRS</shortName>
    </alternativeName>
</protein>
<evidence type="ECO:0000313" key="16">
    <source>
        <dbReference type="Proteomes" id="UP000438345"/>
    </source>
</evidence>
<dbReference type="InterPro" id="IPR024909">
    <property type="entry name" value="Cys-tRNA/MSH_ligase"/>
</dbReference>
<keyword evidence="10 13" id="KW-0648">Protein biosynthesis</keyword>
<dbReference type="CDD" id="cd00672">
    <property type="entry name" value="CysRS_core"/>
    <property type="match status" value="1"/>
</dbReference>
<dbReference type="GO" id="GO:0005524">
    <property type="term" value="F:ATP binding"/>
    <property type="evidence" value="ECO:0007669"/>
    <property type="project" value="UniProtKB-UniRule"/>
</dbReference>
<feature type="binding site" evidence="13">
    <location>
        <position position="211"/>
    </location>
    <ligand>
        <name>Zn(2+)</name>
        <dbReference type="ChEBI" id="CHEBI:29105"/>
    </ligand>
</feature>
<dbReference type="InterPro" id="IPR032678">
    <property type="entry name" value="tRNA-synt_1_cat_dom"/>
</dbReference>
<dbReference type="AlphaFoldDB" id="A0A857D6B5"/>
<dbReference type="Pfam" id="PF01406">
    <property type="entry name" value="tRNA-synt_1e"/>
    <property type="match status" value="1"/>
</dbReference>
<feature type="short sequence motif" description="'KMSKS' region" evidence="13">
    <location>
        <begin position="268"/>
        <end position="272"/>
    </location>
</feature>
<dbReference type="GO" id="GO:0008270">
    <property type="term" value="F:zinc ion binding"/>
    <property type="evidence" value="ECO:0007669"/>
    <property type="project" value="UniProtKB-UniRule"/>
</dbReference>
<evidence type="ECO:0000256" key="13">
    <source>
        <dbReference type="HAMAP-Rule" id="MF_00041"/>
    </source>
</evidence>
<dbReference type="SUPFAM" id="SSF52374">
    <property type="entry name" value="Nucleotidylyl transferase"/>
    <property type="match status" value="1"/>
</dbReference>
<dbReference type="InterPro" id="IPR014729">
    <property type="entry name" value="Rossmann-like_a/b/a_fold"/>
</dbReference>
<evidence type="ECO:0000256" key="6">
    <source>
        <dbReference type="ARBA" id="ARBA00022723"/>
    </source>
</evidence>
<dbReference type="InterPro" id="IPR015273">
    <property type="entry name" value="Cys-tRNA-synt_Ia_DALR"/>
</dbReference>
<comment type="subunit">
    <text evidence="3 13">Monomer.</text>
</comment>
<gene>
    <name evidence="13" type="primary">cysS</name>
    <name evidence="15" type="ORF">GQR42_18490</name>
</gene>
<evidence type="ECO:0000256" key="7">
    <source>
        <dbReference type="ARBA" id="ARBA00022741"/>
    </source>
</evidence>
<feature type="binding site" evidence="13">
    <location>
        <position position="240"/>
    </location>
    <ligand>
        <name>Zn(2+)</name>
        <dbReference type="ChEBI" id="CHEBI:29105"/>
    </ligand>
</feature>
<evidence type="ECO:0000256" key="12">
    <source>
        <dbReference type="ARBA" id="ARBA00047398"/>
    </source>
</evidence>
<evidence type="ECO:0000256" key="11">
    <source>
        <dbReference type="ARBA" id="ARBA00023146"/>
    </source>
</evidence>
<keyword evidence="6 13" id="KW-0479">Metal-binding</keyword>
<dbReference type="GO" id="GO:0005829">
    <property type="term" value="C:cytosol"/>
    <property type="evidence" value="ECO:0007669"/>
    <property type="project" value="TreeGrafter"/>
</dbReference>
<dbReference type="PANTHER" id="PTHR10890">
    <property type="entry name" value="CYSTEINYL-TRNA SYNTHETASE"/>
    <property type="match status" value="1"/>
</dbReference>
<dbReference type="GO" id="GO:0006423">
    <property type="term" value="P:cysteinyl-tRNA aminoacylation"/>
    <property type="evidence" value="ECO:0007669"/>
    <property type="project" value="UniProtKB-UniRule"/>
</dbReference>
<dbReference type="GO" id="GO:0004817">
    <property type="term" value="F:cysteine-tRNA ligase activity"/>
    <property type="evidence" value="ECO:0007669"/>
    <property type="project" value="UniProtKB-UniRule"/>
</dbReference>
<comment type="similarity">
    <text evidence="2 13">Belongs to the class-I aminoacyl-tRNA synthetase family.</text>
</comment>
<feature type="binding site" evidence="13">
    <location>
        <position position="271"/>
    </location>
    <ligand>
        <name>ATP</name>
        <dbReference type="ChEBI" id="CHEBI:30616"/>
    </ligand>
</feature>
<feature type="domain" description="Cysteinyl-tRNA synthetase class Ia DALR" evidence="14">
    <location>
        <begin position="349"/>
        <end position="409"/>
    </location>
</feature>
<name>A0A857D6B5_MICAE</name>
<dbReference type="InterPro" id="IPR009080">
    <property type="entry name" value="tRNAsynth_Ia_anticodon-bd"/>
</dbReference>
<comment type="cofactor">
    <cofactor evidence="13">
        <name>Zn(2+)</name>
        <dbReference type="ChEBI" id="CHEBI:29105"/>
    </cofactor>
    <text evidence="13">Binds 1 zinc ion per subunit.</text>
</comment>
<feature type="short sequence motif" description="'HIGH' region" evidence="13">
    <location>
        <begin position="29"/>
        <end position="39"/>
    </location>
</feature>
<dbReference type="Gene3D" id="1.20.120.1910">
    <property type="entry name" value="Cysteine-tRNA ligase, C-terminal anti-codon recognition domain"/>
    <property type="match status" value="1"/>
</dbReference>
<dbReference type="Pfam" id="PF09190">
    <property type="entry name" value="DALR_2"/>
    <property type="match status" value="1"/>
</dbReference>
<keyword evidence="4 13" id="KW-0963">Cytoplasm</keyword>
<evidence type="ECO:0000256" key="8">
    <source>
        <dbReference type="ARBA" id="ARBA00022833"/>
    </source>
</evidence>
<dbReference type="InterPro" id="IPR015803">
    <property type="entry name" value="Cys-tRNA-ligase"/>
</dbReference>
<organism evidence="15 16">
    <name type="scientific">Microcystis aeruginosa FD4</name>
    <dbReference type="NCBI Taxonomy" id="2686288"/>
    <lineage>
        <taxon>Bacteria</taxon>
        <taxon>Bacillati</taxon>
        <taxon>Cyanobacteriota</taxon>
        <taxon>Cyanophyceae</taxon>
        <taxon>Oscillatoriophycideae</taxon>
        <taxon>Chroococcales</taxon>
        <taxon>Microcystaceae</taxon>
        <taxon>Microcystis</taxon>
    </lineage>
</organism>